<reference evidence="4 5" key="1">
    <citation type="journal article" date="2017" name="BMC Genomics">
        <title>Genomic analysis of methanogenic archaea reveals a shift towards energy conservation.</title>
        <authorList>
            <person name="Gilmore S.P."/>
            <person name="Henske J.K."/>
            <person name="Sexton J.A."/>
            <person name="Solomon K.V."/>
            <person name="Seppala S."/>
            <person name="Yoo J.I."/>
            <person name="Huyett L.M."/>
            <person name="Pressman A."/>
            <person name="Cogan J.Z."/>
            <person name="Kivenson V."/>
            <person name="Peng X."/>
            <person name="Tan Y."/>
            <person name="Valentine D.L."/>
            <person name="O'Malley M.A."/>
        </authorList>
    </citation>
    <scope>NUCLEOTIDE SEQUENCE [LARGE SCALE GENOMIC DNA]</scope>
    <source>
        <strain evidence="4 5">M.o.H.</strain>
    </source>
</reference>
<evidence type="ECO:0000256" key="2">
    <source>
        <dbReference type="SAM" id="Phobius"/>
    </source>
</evidence>
<dbReference type="InterPro" id="IPR050154">
    <property type="entry name" value="UbiB_kinase"/>
</dbReference>
<dbReference type="PANTHER" id="PTHR10566">
    <property type="entry name" value="CHAPERONE-ACTIVITY OF BC1 COMPLEX CABC1 -RELATED"/>
    <property type="match status" value="1"/>
</dbReference>
<dbReference type="Proteomes" id="UP000217784">
    <property type="component" value="Unassembled WGS sequence"/>
</dbReference>
<gene>
    <name evidence="4" type="ORF">ASJ80_12285</name>
</gene>
<comment type="caution">
    <text evidence="4">The sequence shown here is derived from an EMBL/GenBank/DDBJ whole genome shotgun (WGS) entry which is preliminary data.</text>
</comment>
<dbReference type="InterPro" id="IPR004147">
    <property type="entry name" value="ABC1_dom"/>
</dbReference>
<dbReference type="Gene3D" id="1.10.510.10">
    <property type="entry name" value="Transferase(Phosphotransferase) domain 1"/>
    <property type="match status" value="1"/>
</dbReference>
<dbReference type="EMBL" id="LMVM01000012">
    <property type="protein sequence ID" value="PAV05069.1"/>
    <property type="molecule type" value="Genomic_DNA"/>
</dbReference>
<dbReference type="OrthoDB" id="8087at2157"/>
<dbReference type="RefSeq" id="WP_069584802.1">
    <property type="nucleotide sequence ID" value="NZ_LMVM01000012.1"/>
</dbReference>
<dbReference type="SUPFAM" id="SSF56112">
    <property type="entry name" value="Protein kinase-like (PK-like)"/>
    <property type="match status" value="1"/>
</dbReference>
<protein>
    <submittedName>
        <fullName evidence="4">ABC transporter</fullName>
    </submittedName>
</protein>
<feature type="domain" description="Protein kinase" evidence="3">
    <location>
        <begin position="129"/>
        <end position="447"/>
    </location>
</feature>
<keyword evidence="2" id="KW-1133">Transmembrane helix</keyword>
<evidence type="ECO:0000313" key="5">
    <source>
        <dbReference type="Proteomes" id="UP000217784"/>
    </source>
</evidence>
<dbReference type="PANTHER" id="PTHR10566:SF113">
    <property type="entry name" value="PROTEIN ACTIVITY OF BC1 COMPLEX KINASE 7, CHLOROPLASTIC"/>
    <property type="match status" value="1"/>
</dbReference>
<dbReference type="InterPro" id="IPR000719">
    <property type="entry name" value="Prot_kinase_dom"/>
</dbReference>
<dbReference type="AlphaFoldDB" id="A0A2A2H6M8"/>
<dbReference type="GO" id="GO:0004672">
    <property type="term" value="F:protein kinase activity"/>
    <property type="evidence" value="ECO:0007669"/>
    <property type="project" value="InterPro"/>
</dbReference>
<feature type="transmembrane region" description="Helical" evidence="2">
    <location>
        <begin position="516"/>
        <end position="544"/>
    </location>
</feature>
<keyword evidence="2" id="KW-0472">Membrane</keyword>
<comment type="similarity">
    <text evidence="1">Belongs to the protein kinase superfamily. ADCK protein kinase family.</text>
</comment>
<dbReference type="CDD" id="cd05121">
    <property type="entry name" value="ABC1_ADCK3-like"/>
    <property type="match status" value="1"/>
</dbReference>
<evidence type="ECO:0000313" key="4">
    <source>
        <dbReference type="EMBL" id="PAV05069.1"/>
    </source>
</evidence>
<dbReference type="PROSITE" id="PS50011">
    <property type="entry name" value="PROTEIN_KINASE_DOM"/>
    <property type="match status" value="1"/>
</dbReference>
<dbReference type="InterPro" id="IPR011009">
    <property type="entry name" value="Kinase-like_dom_sf"/>
</dbReference>
<organism evidence="4 5">
    <name type="scientific">Methanobacterium bryantii</name>
    <dbReference type="NCBI Taxonomy" id="2161"/>
    <lineage>
        <taxon>Archaea</taxon>
        <taxon>Methanobacteriati</taxon>
        <taxon>Methanobacteriota</taxon>
        <taxon>Methanomada group</taxon>
        <taxon>Methanobacteria</taxon>
        <taxon>Methanobacteriales</taxon>
        <taxon>Methanobacteriaceae</taxon>
        <taxon>Methanobacterium</taxon>
    </lineage>
</organism>
<sequence>MTLGEFKGNSNLKRLNEIIRVLTKYEFGYIIEKIKLKDKIPFKHHSYEYESIEELDATLPLRLRHVLQELGTTYIKLGQTLSTRPDLVGDDIADEFSKLQDDNPPVDYEIMQSIVEEELGSSIDELFSSFEKEPLGSASIGQVHKAVLKTGEEVAVKIQKPGVKDLIKNDINIMRFLAARINDYIFPSRNYNLPGIVNEFERSILKEVDYGQEAMNIKRFDYNFKDDETVYVPKVYREYSTSKVITMELIGGKKVSDVINSDEGFDKELIAKRGVESYFKQVLIHGFFHADPHPANIYVLENNIICFLDYGMMGILDQEFRENLAELIIYFVEDSVKGMINQLIYMGIISENIDIKSFKYELTDLMYKYYGIGLNEMHGGMDDLISLMRKYHIQLPSEFVLLARGIGMLEDVGEKLDPNFNPVDAFKPMARTVIRKKVSPLKVVDFVKDNLFEVEHLMKTLPRNLSRTLYKIEEGKITLEVEHKDMERISNKISASLILAALLVGSSLIMQTDKGILILGFPFLGIIGFIVSMVLGLALVLSILKYREL</sequence>
<evidence type="ECO:0000256" key="1">
    <source>
        <dbReference type="ARBA" id="ARBA00009670"/>
    </source>
</evidence>
<keyword evidence="5" id="KW-1185">Reference proteome</keyword>
<accession>A0A2A2H6M8</accession>
<evidence type="ECO:0000259" key="3">
    <source>
        <dbReference type="PROSITE" id="PS50011"/>
    </source>
</evidence>
<feature type="transmembrane region" description="Helical" evidence="2">
    <location>
        <begin position="493"/>
        <end position="510"/>
    </location>
</feature>
<dbReference type="Pfam" id="PF03109">
    <property type="entry name" value="ABC1"/>
    <property type="match status" value="1"/>
</dbReference>
<proteinExistence type="inferred from homology"/>
<name>A0A2A2H6M8_METBR</name>
<keyword evidence="2" id="KW-0812">Transmembrane</keyword>
<dbReference type="GO" id="GO:0005524">
    <property type="term" value="F:ATP binding"/>
    <property type="evidence" value="ECO:0007669"/>
    <property type="project" value="InterPro"/>
</dbReference>